<dbReference type="AlphaFoldDB" id="A0A2H0RMV3"/>
<name>A0A2H0RMV3_9BACT</name>
<evidence type="ECO:0000313" key="2">
    <source>
        <dbReference type="Proteomes" id="UP000230084"/>
    </source>
</evidence>
<accession>A0A2H0RMV3</accession>
<organism evidence="1 2">
    <name type="scientific">Candidatus Uhrbacteria bacterium CG10_big_fil_rev_8_21_14_0_10_50_16</name>
    <dbReference type="NCBI Taxonomy" id="1975039"/>
    <lineage>
        <taxon>Bacteria</taxon>
        <taxon>Candidatus Uhriibacteriota</taxon>
    </lineage>
</organism>
<dbReference type="EMBL" id="PCYM01000001">
    <property type="protein sequence ID" value="PIR47833.1"/>
    <property type="molecule type" value="Genomic_DNA"/>
</dbReference>
<proteinExistence type="predicted"/>
<protein>
    <submittedName>
        <fullName evidence="1">Uncharacterized protein</fullName>
    </submittedName>
</protein>
<evidence type="ECO:0000313" key="1">
    <source>
        <dbReference type="EMBL" id="PIR47833.1"/>
    </source>
</evidence>
<dbReference type="Proteomes" id="UP000230084">
    <property type="component" value="Unassembled WGS sequence"/>
</dbReference>
<reference evidence="1 2" key="1">
    <citation type="submission" date="2017-09" db="EMBL/GenBank/DDBJ databases">
        <title>Depth-based differentiation of microbial function through sediment-hosted aquifers and enrichment of novel symbionts in the deep terrestrial subsurface.</title>
        <authorList>
            <person name="Probst A.J."/>
            <person name="Ladd B."/>
            <person name="Jarett J.K."/>
            <person name="Geller-Mcgrath D.E."/>
            <person name="Sieber C.M."/>
            <person name="Emerson J.B."/>
            <person name="Anantharaman K."/>
            <person name="Thomas B.C."/>
            <person name="Malmstrom R."/>
            <person name="Stieglmeier M."/>
            <person name="Klingl A."/>
            <person name="Woyke T."/>
            <person name="Ryan C.M."/>
            <person name="Banfield J.F."/>
        </authorList>
    </citation>
    <scope>NUCLEOTIDE SEQUENCE [LARGE SCALE GENOMIC DNA]</scope>
    <source>
        <strain evidence="1">CG10_big_fil_rev_8_21_14_0_10_50_16</strain>
    </source>
</reference>
<comment type="caution">
    <text evidence="1">The sequence shown here is derived from an EMBL/GenBank/DDBJ whole genome shotgun (WGS) entry which is preliminary data.</text>
</comment>
<gene>
    <name evidence="1" type="ORF">COV06_00310</name>
</gene>
<sequence length="170" mass="19550">MSAIESGRVITLGNPDKSAFAGLVEGESHLYVRLTPLNPRRELAEGTWDFTPTITGEGNAPDFIVESLAQDLDDNIASRHLAITRLMNWLLEMQELLSVFSTGWRWYLYNCKGDGERMMLYHLEHTLSRWLRTGKEDPEWPTDEASYEELSRLESFMLMPVSNTYNEDDD</sequence>